<organism evidence="5">
    <name type="scientific">mine drainage metagenome</name>
    <dbReference type="NCBI Taxonomy" id="410659"/>
    <lineage>
        <taxon>unclassified sequences</taxon>
        <taxon>metagenomes</taxon>
        <taxon>ecological metagenomes</taxon>
    </lineage>
</organism>
<evidence type="ECO:0000256" key="4">
    <source>
        <dbReference type="ARBA" id="ARBA00022679"/>
    </source>
</evidence>
<dbReference type="GO" id="GO:0000287">
    <property type="term" value="F:magnesium ion binding"/>
    <property type="evidence" value="ECO:0007669"/>
    <property type="project" value="TreeGrafter"/>
</dbReference>
<comment type="caution">
    <text evidence="5">The sequence shown here is derived from an EMBL/GenBank/DDBJ whole genome shotgun (WGS) entry which is preliminary data.</text>
</comment>
<dbReference type="CDD" id="cd06557">
    <property type="entry name" value="KPHMT-like"/>
    <property type="match status" value="1"/>
</dbReference>
<dbReference type="PIRSF" id="PIRSF000388">
    <property type="entry name" value="Pantoate_hydroxy_MeTrfase"/>
    <property type="match status" value="1"/>
</dbReference>
<dbReference type="GO" id="GO:0015940">
    <property type="term" value="P:pantothenate biosynthetic process"/>
    <property type="evidence" value="ECO:0007669"/>
    <property type="project" value="InterPro"/>
</dbReference>
<dbReference type="HAMAP" id="MF_00156">
    <property type="entry name" value="PanB"/>
    <property type="match status" value="1"/>
</dbReference>
<comment type="similarity">
    <text evidence="2">Belongs to the PanB family.</text>
</comment>
<dbReference type="InterPro" id="IPR003700">
    <property type="entry name" value="Pantoate_hydroxy_MeTrfase"/>
</dbReference>
<proteinExistence type="inferred from homology"/>
<evidence type="ECO:0000256" key="2">
    <source>
        <dbReference type="ARBA" id="ARBA00008676"/>
    </source>
</evidence>
<evidence type="ECO:0000256" key="3">
    <source>
        <dbReference type="ARBA" id="ARBA00012618"/>
    </source>
</evidence>
<evidence type="ECO:0000256" key="1">
    <source>
        <dbReference type="ARBA" id="ARBA00005033"/>
    </source>
</evidence>
<dbReference type="NCBIfam" id="NF001452">
    <property type="entry name" value="PRK00311.1"/>
    <property type="match status" value="1"/>
</dbReference>
<reference evidence="5" key="1">
    <citation type="submission" date="2016-10" db="EMBL/GenBank/DDBJ databases">
        <title>Sequence of Gallionella enrichment culture.</title>
        <authorList>
            <person name="Poehlein A."/>
            <person name="Muehling M."/>
            <person name="Daniel R."/>
        </authorList>
    </citation>
    <scope>NUCLEOTIDE SEQUENCE</scope>
</reference>
<dbReference type="GO" id="GO:0003864">
    <property type="term" value="F:3-methyl-2-oxobutanoate hydroxymethyltransferase activity"/>
    <property type="evidence" value="ECO:0007669"/>
    <property type="project" value="UniProtKB-EC"/>
</dbReference>
<dbReference type="GO" id="GO:0005737">
    <property type="term" value="C:cytoplasm"/>
    <property type="evidence" value="ECO:0007669"/>
    <property type="project" value="TreeGrafter"/>
</dbReference>
<dbReference type="SUPFAM" id="SSF51621">
    <property type="entry name" value="Phosphoenolpyruvate/pyruvate domain"/>
    <property type="match status" value="1"/>
</dbReference>
<dbReference type="Pfam" id="PF02548">
    <property type="entry name" value="Pantoate_transf"/>
    <property type="match status" value="1"/>
</dbReference>
<dbReference type="EMBL" id="MLJW01000146">
    <property type="protein sequence ID" value="OIQ96613.1"/>
    <property type="molecule type" value="Genomic_DNA"/>
</dbReference>
<dbReference type="GO" id="GO:0032259">
    <property type="term" value="P:methylation"/>
    <property type="evidence" value="ECO:0007669"/>
    <property type="project" value="UniProtKB-KW"/>
</dbReference>
<dbReference type="NCBIfam" id="TIGR00222">
    <property type="entry name" value="panB"/>
    <property type="match status" value="1"/>
</dbReference>
<accession>A0A1J5S8L5</accession>
<dbReference type="PANTHER" id="PTHR20881:SF0">
    <property type="entry name" value="3-METHYL-2-OXOBUTANOATE HYDROXYMETHYLTRANSFERASE"/>
    <property type="match status" value="1"/>
</dbReference>
<evidence type="ECO:0000313" key="5">
    <source>
        <dbReference type="EMBL" id="OIQ96613.1"/>
    </source>
</evidence>
<dbReference type="FunFam" id="3.20.20.60:FF:000003">
    <property type="entry name" value="3-methyl-2-oxobutanoate hydroxymethyltransferase"/>
    <property type="match status" value="1"/>
</dbReference>
<comment type="pathway">
    <text evidence="1">Cofactor biosynthesis; (R)-pantothenate biosynthesis; (R)-pantoate from 3-methyl-2-oxobutanoate: step 1/2.</text>
</comment>
<gene>
    <name evidence="5" type="primary">panB_7</name>
    <name evidence="5" type="ORF">GALL_214390</name>
</gene>
<dbReference type="InterPro" id="IPR015813">
    <property type="entry name" value="Pyrv/PenolPyrv_kinase-like_dom"/>
</dbReference>
<sequence>MSTEVTSKRLTVRDIAGRKGGTPVVMLTAYTTPMARMLDPYVDVLLVGDSLGMVLYGLDTTLGVSLDMMIAHGQAVMRGSSKACVIIDMPFGSYQESPEQAFRNAARILCETGAAGVKLEGGVEMAETIAFLTRRGIPVLAHIGLKPQLVHSLGGFRAQGRTEAEIAAILADGRAVAEAGAFAVVVEGTVEPVARALTEDLAIPTIGIGASPHCDGQVLVSEDILGLFGTFTPKFVKRYAELSGLVEEAAKAYADEVRARTFPGPEHCFKSNWSRTADK</sequence>
<dbReference type="PANTHER" id="PTHR20881">
    <property type="entry name" value="3-METHYL-2-OXOBUTANOATE HYDROXYMETHYLTRANSFERASE"/>
    <property type="match status" value="1"/>
</dbReference>
<dbReference type="InterPro" id="IPR040442">
    <property type="entry name" value="Pyrv_kinase-like_dom_sf"/>
</dbReference>
<protein>
    <recommendedName>
        <fullName evidence="3">3-methyl-2-oxobutanoate hydroxymethyltransferase</fullName>
        <ecNumber evidence="3">2.1.2.11</ecNumber>
    </recommendedName>
</protein>
<dbReference type="AlphaFoldDB" id="A0A1J5S8L5"/>
<name>A0A1J5S8L5_9ZZZZ</name>
<dbReference type="Gene3D" id="3.20.20.60">
    <property type="entry name" value="Phosphoenolpyruvate-binding domains"/>
    <property type="match status" value="1"/>
</dbReference>
<keyword evidence="5" id="KW-0489">Methyltransferase</keyword>
<dbReference type="GO" id="GO:0008168">
    <property type="term" value="F:methyltransferase activity"/>
    <property type="evidence" value="ECO:0007669"/>
    <property type="project" value="UniProtKB-KW"/>
</dbReference>
<keyword evidence="4 5" id="KW-0808">Transferase</keyword>
<dbReference type="EC" id="2.1.2.11" evidence="3"/>